<evidence type="ECO:0000256" key="4">
    <source>
        <dbReference type="ARBA" id="ARBA00023004"/>
    </source>
</evidence>
<keyword evidence="5" id="KW-0411">Iron-sulfur</keyword>
<protein>
    <recommendedName>
        <fullName evidence="6">Radical SAM core domain-containing protein</fullName>
    </recommendedName>
</protein>
<dbReference type="Pfam" id="PF04055">
    <property type="entry name" value="Radical_SAM"/>
    <property type="match status" value="1"/>
</dbReference>
<dbReference type="GO" id="GO:0051536">
    <property type="term" value="F:iron-sulfur cluster binding"/>
    <property type="evidence" value="ECO:0007669"/>
    <property type="project" value="UniProtKB-KW"/>
</dbReference>
<dbReference type="InterPro" id="IPR007197">
    <property type="entry name" value="rSAM"/>
</dbReference>
<dbReference type="SUPFAM" id="SSF102114">
    <property type="entry name" value="Radical SAM enzymes"/>
    <property type="match status" value="1"/>
</dbReference>
<evidence type="ECO:0000256" key="3">
    <source>
        <dbReference type="ARBA" id="ARBA00022723"/>
    </source>
</evidence>
<dbReference type="GO" id="GO:0005829">
    <property type="term" value="C:cytosol"/>
    <property type="evidence" value="ECO:0007669"/>
    <property type="project" value="TreeGrafter"/>
</dbReference>
<dbReference type="SMART" id="SM00729">
    <property type="entry name" value="Elp3"/>
    <property type="match status" value="1"/>
</dbReference>
<dbReference type="AlphaFoldDB" id="X0W463"/>
<dbReference type="GO" id="GO:0003824">
    <property type="term" value="F:catalytic activity"/>
    <property type="evidence" value="ECO:0007669"/>
    <property type="project" value="InterPro"/>
</dbReference>
<dbReference type="InterPro" id="IPR006638">
    <property type="entry name" value="Elp3/MiaA/NifB-like_rSAM"/>
</dbReference>
<feature type="domain" description="Radical SAM core" evidence="6">
    <location>
        <begin position="1"/>
        <end position="163"/>
    </location>
</feature>
<dbReference type="InterPro" id="IPR023404">
    <property type="entry name" value="rSAM_horseshoe"/>
</dbReference>
<comment type="cofactor">
    <cofactor evidence="1">
        <name>[4Fe-4S] cluster</name>
        <dbReference type="ChEBI" id="CHEBI:49883"/>
    </cofactor>
</comment>
<dbReference type="EMBL" id="BARS01031549">
    <property type="protein sequence ID" value="GAG19413.1"/>
    <property type="molecule type" value="Genomic_DNA"/>
</dbReference>
<dbReference type="InterPro" id="IPR058240">
    <property type="entry name" value="rSAM_sf"/>
</dbReference>
<dbReference type="CDD" id="cd01335">
    <property type="entry name" value="Radical_SAM"/>
    <property type="match status" value="1"/>
</dbReference>
<dbReference type="Gene3D" id="3.80.30.20">
    <property type="entry name" value="tm_1862 like domain"/>
    <property type="match status" value="1"/>
</dbReference>
<keyword evidence="4" id="KW-0408">Iron</keyword>
<evidence type="ECO:0000256" key="1">
    <source>
        <dbReference type="ARBA" id="ARBA00001966"/>
    </source>
</evidence>
<comment type="caution">
    <text evidence="7">The sequence shown here is derived from an EMBL/GenBank/DDBJ whole genome shotgun (WGS) entry which is preliminary data.</text>
</comment>
<dbReference type="PROSITE" id="PS51918">
    <property type="entry name" value="RADICAL_SAM"/>
    <property type="match status" value="1"/>
</dbReference>
<accession>X0W463</accession>
<gene>
    <name evidence="7" type="ORF">S01H1_49087</name>
</gene>
<feature type="non-terminal residue" evidence="7">
    <location>
        <position position="1"/>
    </location>
</feature>
<sequence>IQDELFSLREDSFVAACREFGRLGIRWRFMTRADTIDRKMIHAALDAGCFEMCIGIESGSQKILNILNKKTTVQDNARVLDLAQTEGLRTMAYLISASPGEDDQTIDETIAFLKAHPADGYGLMIYTPFPGTAVWNDPEKYGFVLPRDYGQYQYLNRQGTGISLHRDRKRAIQLHNRLFEFVKSASSFVRKDRVVV</sequence>
<proteinExistence type="predicted"/>
<dbReference type="PANTHER" id="PTHR43409">
    <property type="entry name" value="ANAEROBIC MAGNESIUM-PROTOPORPHYRIN IX MONOMETHYL ESTER CYCLASE-RELATED"/>
    <property type="match status" value="1"/>
</dbReference>
<evidence type="ECO:0000313" key="7">
    <source>
        <dbReference type="EMBL" id="GAG19413.1"/>
    </source>
</evidence>
<dbReference type="InterPro" id="IPR051198">
    <property type="entry name" value="BchE-like"/>
</dbReference>
<dbReference type="GO" id="GO:0046872">
    <property type="term" value="F:metal ion binding"/>
    <property type="evidence" value="ECO:0007669"/>
    <property type="project" value="UniProtKB-KW"/>
</dbReference>
<evidence type="ECO:0000256" key="5">
    <source>
        <dbReference type="ARBA" id="ARBA00023014"/>
    </source>
</evidence>
<evidence type="ECO:0000256" key="2">
    <source>
        <dbReference type="ARBA" id="ARBA00022691"/>
    </source>
</evidence>
<reference evidence="7" key="1">
    <citation type="journal article" date="2014" name="Front. Microbiol.">
        <title>High frequency of phylogenetically diverse reductive dehalogenase-homologous genes in deep subseafloor sedimentary metagenomes.</title>
        <authorList>
            <person name="Kawai M."/>
            <person name="Futagami T."/>
            <person name="Toyoda A."/>
            <person name="Takaki Y."/>
            <person name="Nishi S."/>
            <person name="Hori S."/>
            <person name="Arai W."/>
            <person name="Tsubouchi T."/>
            <person name="Morono Y."/>
            <person name="Uchiyama I."/>
            <person name="Ito T."/>
            <person name="Fujiyama A."/>
            <person name="Inagaki F."/>
            <person name="Takami H."/>
        </authorList>
    </citation>
    <scope>NUCLEOTIDE SEQUENCE</scope>
    <source>
        <strain evidence="7">Expedition CK06-06</strain>
    </source>
</reference>
<keyword evidence="3" id="KW-0479">Metal-binding</keyword>
<organism evidence="7">
    <name type="scientific">marine sediment metagenome</name>
    <dbReference type="NCBI Taxonomy" id="412755"/>
    <lineage>
        <taxon>unclassified sequences</taxon>
        <taxon>metagenomes</taxon>
        <taxon>ecological metagenomes</taxon>
    </lineage>
</organism>
<dbReference type="PANTHER" id="PTHR43409:SF7">
    <property type="entry name" value="BLL1977 PROTEIN"/>
    <property type="match status" value="1"/>
</dbReference>
<name>X0W463_9ZZZZ</name>
<keyword evidence="2" id="KW-0949">S-adenosyl-L-methionine</keyword>
<evidence type="ECO:0000259" key="6">
    <source>
        <dbReference type="PROSITE" id="PS51918"/>
    </source>
</evidence>